<evidence type="ECO:0000259" key="8">
    <source>
        <dbReference type="Pfam" id="PF05199"/>
    </source>
</evidence>
<dbReference type="InterPro" id="IPR007867">
    <property type="entry name" value="GMC_OxRtase_C"/>
</dbReference>
<dbReference type="PANTHER" id="PTHR42784">
    <property type="entry name" value="PYRANOSE 2-OXIDASE"/>
    <property type="match status" value="1"/>
</dbReference>
<evidence type="ECO:0000256" key="5">
    <source>
        <dbReference type="ARBA" id="ARBA00023002"/>
    </source>
</evidence>
<proteinExistence type="inferred from homology"/>
<dbReference type="InterPro" id="IPR003953">
    <property type="entry name" value="FAD-dep_OxRdtase_2_FAD-bd"/>
</dbReference>
<sequence>MKSASTSSGEFDVVIVGSGATGGVAAMELTSFGLKTLVLEAGPKLDATQVVGRGGINQLKRVYRHLVSNPQPIQKMHPGYWECSPDLFVSDAENPYSHPADKPYHWIRGRHVGGRSLTWGGVTLRLSDYEFKPAQQDGEGVDWPIGHDDLAPYYAKLETYFQVHGSREALPQLPDGEFLPPSEMTPAELMLKASLAEHAPDRRMIICRGIGSSRTHRPSREQPWPMLSSPGTSLRTAMATGLCELRDNAVVRHVVCDPHTRLASGVEFVDRLTKQTHCVRAKYVVLCASTIETNRILLLSLREQQPGGLVDTSGLLGTHLTDHIATATNVLLPRVPQAQRPFELFGSDSVLIPRFRNLGKSDAPFLRGYGLWGGIQRFAPLPDFLRKGEPGATGFLAGHGEVIARAENRVTLHPSRVDACGIPIPHIEFAWSTNEKLMVADMQQQIRDLIAMAGGHCLDMADIYRVPPPFGAHIARMEQLMTCSTPGLYVHELGGARMGTTEENSVVGPHNQWWSCPNLLVTDGACWPTSGWQNPTLTEMAITARACHYLATQLR</sequence>
<evidence type="ECO:0000256" key="2">
    <source>
        <dbReference type="ARBA" id="ARBA00010790"/>
    </source>
</evidence>
<dbReference type="InterPro" id="IPR036188">
    <property type="entry name" value="FAD/NAD-bd_sf"/>
</dbReference>
<dbReference type="OrthoDB" id="9787779at2"/>
<feature type="domain" description="Glucose-methanol-choline oxidoreductase C-terminal" evidence="8">
    <location>
        <begin position="405"/>
        <end position="542"/>
    </location>
</feature>
<keyword evidence="5" id="KW-0560">Oxidoreductase</keyword>
<dbReference type="PANTHER" id="PTHR42784:SF1">
    <property type="entry name" value="PYRANOSE 2-OXIDASE"/>
    <property type="match status" value="1"/>
</dbReference>
<comment type="similarity">
    <text evidence="2">Belongs to the GMC oxidoreductase family.</text>
</comment>
<reference evidence="9 10" key="1">
    <citation type="journal article" date="2009" name="Stand. Genomic Sci.">
        <title>Complete genome sequence of Pirellula staleyi type strain (ATCC 27377).</title>
        <authorList>
            <person name="Clum A."/>
            <person name="Tindall B.J."/>
            <person name="Sikorski J."/>
            <person name="Ivanova N."/>
            <person name="Mavrommatis K."/>
            <person name="Lucas S."/>
            <person name="Glavina del Rio T."/>
            <person name="Nolan M."/>
            <person name="Chen F."/>
            <person name="Tice H."/>
            <person name="Pitluck S."/>
            <person name="Cheng J.F."/>
            <person name="Chertkov O."/>
            <person name="Brettin T."/>
            <person name="Han C."/>
            <person name="Detter J.C."/>
            <person name="Kuske C."/>
            <person name="Bruce D."/>
            <person name="Goodwin L."/>
            <person name="Ovchinikova G."/>
            <person name="Pati A."/>
            <person name="Mikhailova N."/>
            <person name="Chen A."/>
            <person name="Palaniappan K."/>
            <person name="Land M."/>
            <person name="Hauser L."/>
            <person name="Chang Y.J."/>
            <person name="Jeffries C.D."/>
            <person name="Chain P."/>
            <person name="Rohde M."/>
            <person name="Goker M."/>
            <person name="Bristow J."/>
            <person name="Eisen J.A."/>
            <person name="Markowitz V."/>
            <person name="Hugenholtz P."/>
            <person name="Kyrpides N.C."/>
            <person name="Klenk H.P."/>
            <person name="Lapidus A."/>
        </authorList>
    </citation>
    <scope>NUCLEOTIDE SEQUENCE [LARGE SCALE GENOMIC DNA]</scope>
    <source>
        <strain evidence="10">ATCC 27377 / DSM 6068 / ICPB 4128</strain>
    </source>
</reference>
<feature type="domain" description="FAD-dependent oxidoreductase 2 FAD-binding" evidence="7">
    <location>
        <begin position="12"/>
        <end position="59"/>
    </location>
</feature>
<gene>
    <name evidence="9" type="ordered locus">Psta_0975</name>
</gene>
<evidence type="ECO:0000256" key="4">
    <source>
        <dbReference type="ARBA" id="ARBA00022827"/>
    </source>
</evidence>
<dbReference type="GO" id="GO:0050660">
    <property type="term" value="F:flavin adenine dinucleotide binding"/>
    <property type="evidence" value="ECO:0007669"/>
    <property type="project" value="InterPro"/>
</dbReference>
<dbReference type="SUPFAM" id="SSF54373">
    <property type="entry name" value="FAD-linked reductases, C-terminal domain"/>
    <property type="match status" value="1"/>
</dbReference>
<organism evidence="9 10">
    <name type="scientific">Pirellula staleyi (strain ATCC 27377 / DSM 6068 / ICPB 4128)</name>
    <name type="common">Pirella staleyi</name>
    <dbReference type="NCBI Taxonomy" id="530564"/>
    <lineage>
        <taxon>Bacteria</taxon>
        <taxon>Pseudomonadati</taxon>
        <taxon>Planctomycetota</taxon>
        <taxon>Planctomycetia</taxon>
        <taxon>Pirellulales</taxon>
        <taxon>Pirellulaceae</taxon>
        <taxon>Pirellula</taxon>
    </lineage>
</organism>
<dbReference type="STRING" id="530564.Psta_0975"/>
<dbReference type="Pfam" id="PF05199">
    <property type="entry name" value="GMC_oxred_C"/>
    <property type="match status" value="1"/>
</dbReference>
<dbReference type="HOGENOM" id="CLU_008878_4_0_0"/>
<dbReference type="GO" id="GO:0016614">
    <property type="term" value="F:oxidoreductase activity, acting on CH-OH group of donors"/>
    <property type="evidence" value="ECO:0007669"/>
    <property type="project" value="InterPro"/>
</dbReference>
<dbReference type="InterPro" id="IPR051473">
    <property type="entry name" value="P2Ox-like"/>
</dbReference>
<evidence type="ECO:0000256" key="3">
    <source>
        <dbReference type="ARBA" id="ARBA00022630"/>
    </source>
</evidence>
<keyword evidence="3" id="KW-0285">Flavoprotein</keyword>
<dbReference type="InterPro" id="IPR000172">
    <property type="entry name" value="GMC_OxRdtase_N"/>
</dbReference>
<dbReference type="eggNOG" id="COG2303">
    <property type="taxonomic scope" value="Bacteria"/>
</dbReference>
<evidence type="ECO:0000259" key="6">
    <source>
        <dbReference type="Pfam" id="PF00732"/>
    </source>
</evidence>
<evidence type="ECO:0000313" key="10">
    <source>
        <dbReference type="Proteomes" id="UP000001887"/>
    </source>
</evidence>
<dbReference type="AlphaFoldDB" id="D2R7G4"/>
<evidence type="ECO:0000259" key="7">
    <source>
        <dbReference type="Pfam" id="PF00890"/>
    </source>
</evidence>
<dbReference type="Pfam" id="PF00732">
    <property type="entry name" value="GMC_oxred_N"/>
    <property type="match status" value="1"/>
</dbReference>
<protein>
    <submittedName>
        <fullName evidence="9">Glucose-methanol-choline oxidoreductase</fullName>
    </submittedName>
</protein>
<dbReference type="KEGG" id="psl:Psta_0975"/>
<evidence type="ECO:0000313" key="9">
    <source>
        <dbReference type="EMBL" id="ADB15660.1"/>
    </source>
</evidence>
<dbReference type="Pfam" id="PF00890">
    <property type="entry name" value="FAD_binding_2"/>
    <property type="match status" value="1"/>
</dbReference>
<dbReference type="Proteomes" id="UP000001887">
    <property type="component" value="Chromosome"/>
</dbReference>
<name>D2R7G4_PIRSD</name>
<keyword evidence="4" id="KW-0274">FAD</keyword>
<keyword evidence="10" id="KW-1185">Reference proteome</keyword>
<evidence type="ECO:0000256" key="1">
    <source>
        <dbReference type="ARBA" id="ARBA00001974"/>
    </source>
</evidence>
<feature type="domain" description="Glucose-methanol-choline oxidoreductase N-terminal" evidence="6">
    <location>
        <begin position="60"/>
        <end position="324"/>
    </location>
</feature>
<dbReference type="Gene3D" id="3.50.50.60">
    <property type="entry name" value="FAD/NAD(P)-binding domain"/>
    <property type="match status" value="2"/>
</dbReference>
<accession>D2R7G4</accession>
<dbReference type="EMBL" id="CP001848">
    <property type="protein sequence ID" value="ADB15660.1"/>
    <property type="molecule type" value="Genomic_DNA"/>
</dbReference>
<dbReference type="SUPFAM" id="SSF51905">
    <property type="entry name" value="FAD/NAD(P)-binding domain"/>
    <property type="match status" value="1"/>
</dbReference>
<comment type="cofactor">
    <cofactor evidence="1">
        <name>FAD</name>
        <dbReference type="ChEBI" id="CHEBI:57692"/>
    </cofactor>
</comment>